<evidence type="ECO:0000313" key="2">
    <source>
        <dbReference type="Proteomes" id="UP000231194"/>
    </source>
</evidence>
<dbReference type="AlphaFoldDB" id="A0A2M8R6S7"/>
<organism evidence="1 2">
    <name type="scientific">Bradyrhizobium forestalis</name>
    <dbReference type="NCBI Taxonomy" id="1419263"/>
    <lineage>
        <taxon>Bacteria</taxon>
        <taxon>Pseudomonadati</taxon>
        <taxon>Pseudomonadota</taxon>
        <taxon>Alphaproteobacteria</taxon>
        <taxon>Hyphomicrobiales</taxon>
        <taxon>Nitrobacteraceae</taxon>
        <taxon>Bradyrhizobium</taxon>
    </lineage>
</organism>
<accession>A0A2M8R6S7</accession>
<sequence>MSADVRRPAALCAAAYVGSTQLIDNVILGCQLGSAMRGANRAQHIERQGMLKALLGKGASS</sequence>
<reference evidence="1 2" key="1">
    <citation type="submission" date="2017-11" db="EMBL/GenBank/DDBJ databases">
        <title>Bradyrhizobium forestalis sp. nov., an efficient nitrogen-fixing bacterium isolated from nodules of forest legume species in the Amazon.</title>
        <authorList>
            <person name="Costa E.M."/>
            <person name="Guimaraes A."/>
            <person name="Carvalho T.S."/>
            <person name="Rodrigues T.L."/>
            <person name="Ribeiro P.R.A."/>
            <person name="Lebbe L."/>
            <person name="Willems A."/>
            <person name="Moreira F.M.S."/>
        </authorList>
    </citation>
    <scope>NUCLEOTIDE SEQUENCE [LARGE SCALE GENOMIC DNA]</scope>
    <source>
        <strain evidence="1 2">INPA54B</strain>
    </source>
</reference>
<name>A0A2M8R6S7_9BRAD</name>
<evidence type="ECO:0000313" key="1">
    <source>
        <dbReference type="EMBL" id="PJG53508.1"/>
    </source>
</evidence>
<proteinExistence type="predicted"/>
<keyword evidence="2" id="KW-1185">Reference proteome</keyword>
<gene>
    <name evidence="1" type="ORF">CVM73_20215</name>
</gene>
<protein>
    <submittedName>
        <fullName evidence="1">Uncharacterized protein</fullName>
    </submittedName>
</protein>
<dbReference type="EMBL" id="PGVG01000016">
    <property type="protein sequence ID" value="PJG53508.1"/>
    <property type="molecule type" value="Genomic_DNA"/>
</dbReference>
<dbReference type="Proteomes" id="UP000231194">
    <property type="component" value="Unassembled WGS sequence"/>
</dbReference>
<comment type="caution">
    <text evidence="1">The sequence shown here is derived from an EMBL/GenBank/DDBJ whole genome shotgun (WGS) entry which is preliminary data.</text>
</comment>